<reference evidence="9 10" key="1">
    <citation type="submission" date="2015-11" db="EMBL/GenBank/DDBJ databases">
        <title>Genome-wide analysis reveals the secondary metabolome in Streptomyces kanasensis ZX01.</title>
        <authorList>
            <person name="Zhang G."/>
            <person name="Han L."/>
            <person name="Feng J."/>
            <person name="Zhang X."/>
        </authorList>
    </citation>
    <scope>NUCLEOTIDE SEQUENCE [LARGE SCALE GENOMIC DNA]</scope>
    <source>
        <strain evidence="9 10">ZX01</strain>
    </source>
</reference>
<comment type="caution">
    <text evidence="9">The sequence shown here is derived from an EMBL/GenBank/DDBJ whole genome shotgun (WGS) entry which is preliminary data.</text>
</comment>
<accession>A0A100Y0R5</accession>
<dbReference type="InterPro" id="IPR020846">
    <property type="entry name" value="MFS_dom"/>
</dbReference>
<evidence type="ECO:0000256" key="2">
    <source>
        <dbReference type="ARBA" id="ARBA00022448"/>
    </source>
</evidence>
<feature type="transmembrane region" description="Helical" evidence="7">
    <location>
        <begin position="164"/>
        <end position="182"/>
    </location>
</feature>
<dbReference type="Gene3D" id="1.20.1720.10">
    <property type="entry name" value="Multidrug resistance protein D"/>
    <property type="match status" value="1"/>
</dbReference>
<dbReference type="GO" id="GO:0022857">
    <property type="term" value="F:transmembrane transporter activity"/>
    <property type="evidence" value="ECO:0007669"/>
    <property type="project" value="InterPro"/>
</dbReference>
<dbReference type="STRING" id="936756.ATE80_28490"/>
<keyword evidence="2" id="KW-0813">Transport</keyword>
<feature type="transmembrane region" description="Helical" evidence="7">
    <location>
        <begin position="37"/>
        <end position="59"/>
    </location>
</feature>
<feature type="transmembrane region" description="Helical" evidence="7">
    <location>
        <begin position="188"/>
        <end position="207"/>
    </location>
</feature>
<feature type="transmembrane region" description="Helical" evidence="7">
    <location>
        <begin position="239"/>
        <end position="260"/>
    </location>
</feature>
<evidence type="ECO:0000256" key="5">
    <source>
        <dbReference type="ARBA" id="ARBA00023136"/>
    </source>
</evidence>
<feature type="transmembrane region" description="Helical" evidence="7">
    <location>
        <begin position="266"/>
        <end position="284"/>
    </location>
</feature>
<keyword evidence="4 7" id="KW-1133">Transmembrane helix</keyword>
<feature type="transmembrane region" description="Helical" evidence="7">
    <location>
        <begin position="499"/>
        <end position="519"/>
    </location>
</feature>
<protein>
    <submittedName>
        <fullName evidence="9">Transporter</fullName>
    </submittedName>
</protein>
<gene>
    <name evidence="9" type="ORF">ATE80_28490</name>
</gene>
<feature type="transmembrane region" description="Helical" evidence="7">
    <location>
        <begin position="305"/>
        <end position="324"/>
    </location>
</feature>
<feature type="domain" description="Major facilitator superfamily (MFS) profile" evidence="8">
    <location>
        <begin position="37"/>
        <end position="523"/>
    </location>
</feature>
<keyword evidence="10" id="KW-1185">Reference proteome</keyword>
<dbReference type="Pfam" id="PF07690">
    <property type="entry name" value="MFS_1"/>
    <property type="match status" value="1"/>
</dbReference>
<dbReference type="GO" id="GO:0005886">
    <property type="term" value="C:plasma membrane"/>
    <property type="evidence" value="ECO:0007669"/>
    <property type="project" value="UniProtKB-SubCell"/>
</dbReference>
<name>A0A100Y0R5_9ACTN</name>
<comment type="subcellular location">
    <subcellularLocation>
        <location evidence="1">Cell inner membrane</location>
        <topology evidence="1">Multi-pass membrane protein</topology>
    </subcellularLocation>
</comment>
<keyword evidence="3 7" id="KW-0812">Transmembrane</keyword>
<feature type="transmembrane region" description="Helical" evidence="7">
    <location>
        <begin position="71"/>
        <end position="90"/>
    </location>
</feature>
<feature type="region of interest" description="Disordered" evidence="6">
    <location>
        <begin position="1"/>
        <end position="29"/>
    </location>
</feature>
<feature type="transmembrane region" description="Helical" evidence="7">
    <location>
        <begin position="397"/>
        <end position="418"/>
    </location>
</feature>
<evidence type="ECO:0000256" key="1">
    <source>
        <dbReference type="ARBA" id="ARBA00004429"/>
    </source>
</evidence>
<evidence type="ECO:0000256" key="7">
    <source>
        <dbReference type="SAM" id="Phobius"/>
    </source>
</evidence>
<evidence type="ECO:0000313" key="9">
    <source>
        <dbReference type="EMBL" id="KUH35567.1"/>
    </source>
</evidence>
<sequence>MSTDGEGPAPAATPATAATRAAGAPPPGGKALRRGPVVAAMMMSVALAALDGTVIATAVPQIVADLGGFSLFSWLFSGYLLAVTVTIPVYGRLSDTYGRKPVLITGIVLFLVGSLLCASAWDMASLIAFRVVQGLGGGALQGTVQTIAGDLYPLKDRPRIQARLSGVWAASAVAGPAVGGLLTTYADWRWIFLVNLPVGALALWLTARYLVEPGRTSAGASAGAGAGASGRARVDWPGALLVFASGAVLLTALVQGGVAWPWLSAPSLGLLGAGAVLVAVTVAVERRAASPIVPGWVWRRRPIAAVNLALGALGLLMVAPSVFLPTYAQAVLGLGPVAAGFVLSVMILSWPVSASLSHHVYRRVGFRQSAVLGMTLAMLTLLAFPLLPYPGSPWQPALLMLLLGAALGLFQLPLIVGVQSTVGWSERGTATGSVLFCRQIGQSVGAALFGAVANAVLISRLGTSGGDLDSAARALDDPGALTPAASETLRRAVDAAVEYVYLGAAAAAALAVAALLLLAPRRFPVLTDPDDD</sequence>
<evidence type="ECO:0000256" key="4">
    <source>
        <dbReference type="ARBA" id="ARBA00022989"/>
    </source>
</evidence>
<evidence type="ECO:0000259" key="8">
    <source>
        <dbReference type="PROSITE" id="PS50850"/>
    </source>
</evidence>
<keyword evidence="5 7" id="KW-0472">Membrane</keyword>
<dbReference type="InterPro" id="IPR036259">
    <property type="entry name" value="MFS_trans_sf"/>
</dbReference>
<dbReference type="PANTHER" id="PTHR23501:SF191">
    <property type="entry name" value="VACUOLAR BASIC AMINO ACID TRANSPORTER 4"/>
    <property type="match status" value="1"/>
</dbReference>
<dbReference type="Proteomes" id="UP000054011">
    <property type="component" value="Unassembled WGS sequence"/>
</dbReference>
<organism evidence="9 10">
    <name type="scientific">Streptomyces kanasensis</name>
    <dbReference type="NCBI Taxonomy" id="936756"/>
    <lineage>
        <taxon>Bacteria</taxon>
        <taxon>Bacillati</taxon>
        <taxon>Actinomycetota</taxon>
        <taxon>Actinomycetes</taxon>
        <taxon>Kitasatosporales</taxon>
        <taxon>Streptomycetaceae</taxon>
        <taxon>Streptomyces</taxon>
    </lineage>
</organism>
<dbReference type="Gene3D" id="1.20.1250.20">
    <property type="entry name" value="MFS general substrate transporter like domains"/>
    <property type="match status" value="1"/>
</dbReference>
<feature type="transmembrane region" description="Helical" evidence="7">
    <location>
        <begin position="371"/>
        <end position="391"/>
    </location>
</feature>
<dbReference type="AlphaFoldDB" id="A0A100Y0R5"/>
<feature type="compositionally biased region" description="Low complexity" evidence="6">
    <location>
        <begin position="7"/>
        <end position="23"/>
    </location>
</feature>
<feature type="transmembrane region" description="Helical" evidence="7">
    <location>
        <begin position="102"/>
        <end position="121"/>
    </location>
</feature>
<dbReference type="PANTHER" id="PTHR23501">
    <property type="entry name" value="MAJOR FACILITATOR SUPERFAMILY"/>
    <property type="match status" value="1"/>
</dbReference>
<dbReference type="InterPro" id="IPR011701">
    <property type="entry name" value="MFS"/>
</dbReference>
<evidence type="ECO:0000256" key="3">
    <source>
        <dbReference type="ARBA" id="ARBA00022692"/>
    </source>
</evidence>
<proteinExistence type="predicted"/>
<dbReference type="SUPFAM" id="SSF103473">
    <property type="entry name" value="MFS general substrate transporter"/>
    <property type="match status" value="1"/>
</dbReference>
<evidence type="ECO:0000313" key="10">
    <source>
        <dbReference type="Proteomes" id="UP000054011"/>
    </source>
</evidence>
<dbReference type="PROSITE" id="PS50850">
    <property type="entry name" value="MFS"/>
    <property type="match status" value="1"/>
</dbReference>
<dbReference type="EMBL" id="LNSV01000129">
    <property type="protein sequence ID" value="KUH35567.1"/>
    <property type="molecule type" value="Genomic_DNA"/>
</dbReference>
<evidence type="ECO:0000256" key="6">
    <source>
        <dbReference type="SAM" id="MobiDB-lite"/>
    </source>
</evidence>
<feature type="transmembrane region" description="Helical" evidence="7">
    <location>
        <begin position="330"/>
        <end position="350"/>
    </location>
</feature>